<evidence type="ECO:0000256" key="9">
    <source>
        <dbReference type="HAMAP-Rule" id="MF_00151"/>
    </source>
</evidence>
<keyword evidence="12" id="KW-1185">Reference proteome</keyword>
<keyword evidence="4 9" id="KW-0547">Nucleotide-binding</keyword>
<feature type="binding site" evidence="9">
    <location>
        <position position="26"/>
    </location>
    <ligand>
        <name>ATP</name>
        <dbReference type="ChEBI" id="CHEBI:30616"/>
    </ligand>
</feature>
<comment type="subcellular location">
    <subcellularLocation>
        <location evidence="9">Cytoplasm</location>
    </subcellularLocation>
</comment>
<keyword evidence="5 9" id="KW-0067">ATP-binding</keyword>
<proteinExistence type="inferred from homology"/>
<dbReference type="Proteomes" id="UP001461341">
    <property type="component" value="Chromosome"/>
</dbReference>
<keyword evidence="6 9" id="KW-0460">Magnesium</keyword>
<feature type="binding site" evidence="9">
    <location>
        <position position="96"/>
    </location>
    <ligand>
        <name>substrate</name>
    </ligand>
</feature>
<evidence type="ECO:0000256" key="8">
    <source>
        <dbReference type="ARBA" id="ARBA00029346"/>
    </source>
</evidence>
<feature type="binding site" evidence="9">
    <location>
        <position position="50"/>
    </location>
    <ligand>
        <name>substrate</name>
    </ligand>
</feature>
<evidence type="ECO:0000256" key="7">
    <source>
        <dbReference type="ARBA" id="ARBA00022993"/>
    </source>
</evidence>
<sequence length="168" mass="19075">MEDKVCPTKAEIAIYPGSFDPVTNGHLDIIERASKIFPQLVVAVLSNPQKTPLFTLEERKEMLQKSTEHLPNVQIETFSGLLVRFARQKGCRIIIRGLRAISDYEYETQIAVINRKMAPEIETLFLPTSSEYSYLNSTVVKEIARFGGCLAKLVPPFVEKKLKEKFQT</sequence>
<evidence type="ECO:0000313" key="11">
    <source>
        <dbReference type="EMBL" id="WZL75197.1"/>
    </source>
</evidence>
<dbReference type="NCBIfam" id="TIGR00125">
    <property type="entry name" value="cyt_tran_rel"/>
    <property type="match status" value="1"/>
</dbReference>
<feature type="binding site" evidence="9">
    <location>
        <position position="82"/>
    </location>
    <ligand>
        <name>substrate</name>
    </ligand>
</feature>
<reference evidence="11 12" key="1">
    <citation type="submission" date="2023-03" db="EMBL/GenBank/DDBJ databases">
        <title>Novel Species.</title>
        <authorList>
            <person name="Ma S."/>
        </authorList>
    </citation>
    <scope>NUCLEOTIDE SEQUENCE [LARGE SCALE GENOMIC DNA]</scope>
    <source>
        <strain evidence="11 12">B11</strain>
    </source>
</reference>
<feature type="binding site" evidence="9">
    <location>
        <begin position="18"/>
        <end position="19"/>
    </location>
    <ligand>
        <name>ATP</name>
        <dbReference type="ChEBI" id="CHEBI:30616"/>
    </ligand>
</feature>
<comment type="similarity">
    <text evidence="9">Belongs to the bacterial CoaD family.</text>
</comment>
<keyword evidence="3 9" id="KW-0548">Nucleotidyltransferase</keyword>
<keyword evidence="2 9" id="KW-0808">Transferase</keyword>
<dbReference type="InterPro" id="IPR001980">
    <property type="entry name" value="PPAT"/>
</dbReference>
<dbReference type="SUPFAM" id="SSF52374">
    <property type="entry name" value="Nucleotidylyl transferase"/>
    <property type="match status" value="1"/>
</dbReference>
<dbReference type="EC" id="2.7.7.3" evidence="9"/>
<dbReference type="InterPro" id="IPR004821">
    <property type="entry name" value="Cyt_trans-like"/>
</dbReference>
<evidence type="ECO:0000256" key="1">
    <source>
        <dbReference type="ARBA" id="ARBA00022490"/>
    </source>
</evidence>
<dbReference type="PANTHER" id="PTHR21342">
    <property type="entry name" value="PHOSPHOPANTETHEINE ADENYLYLTRANSFERASE"/>
    <property type="match status" value="1"/>
</dbReference>
<dbReference type="GO" id="GO:0004595">
    <property type="term" value="F:pantetheine-phosphate adenylyltransferase activity"/>
    <property type="evidence" value="ECO:0007669"/>
    <property type="project" value="UniProtKB-EC"/>
</dbReference>
<comment type="function">
    <text evidence="9">Reversibly transfers an adenylyl group from ATP to 4'-phosphopantetheine, yielding dephospho-CoA (dPCoA) and pyrophosphate.</text>
</comment>
<feature type="binding site" evidence="9">
    <location>
        <position position="18"/>
    </location>
    <ligand>
        <name>substrate</name>
    </ligand>
</feature>
<comment type="catalytic activity">
    <reaction evidence="8 9">
        <text>(R)-4'-phosphopantetheine + ATP + H(+) = 3'-dephospho-CoA + diphosphate</text>
        <dbReference type="Rhea" id="RHEA:19801"/>
        <dbReference type="ChEBI" id="CHEBI:15378"/>
        <dbReference type="ChEBI" id="CHEBI:30616"/>
        <dbReference type="ChEBI" id="CHEBI:33019"/>
        <dbReference type="ChEBI" id="CHEBI:57328"/>
        <dbReference type="ChEBI" id="CHEBI:61723"/>
        <dbReference type="EC" id="2.7.7.3"/>
    </reaction>
</comment>
<gene>
    <name evidence="9 11" type="primary">coaD</name>
    <name evidence="11" type="ORF">QBE54_06220</name>
</gene>
<evidence type="ECO:0000256" key="2">
    <source>
        <dbReference type="ARBA" id="ARBA00022679"/>
    </source>
</evidence>
<dbReference type="CDD" id="cd02163">
    <property type="entry name" value="PPAT"/>
    <property type="match status" value="1"/>
</dbReference>
<dbReference type="InterPro" id="IPR014729">
    <property type="entry name" value="Rossmann-like_a/b/a_fold"/>
</dbReference>
<dbReference type="NCBIfam" id="TIGR01510">
    <property type="entry name" value="coaD_prev_kdtB"/>
    <property type="match status" value="1"/>
</dbReference>
<keyword evidence="7 9" id="KW-0173">Coenzyme A biosynthesis</keyword>
<dbReference type="PRINTS" id="PR01020">
    <property type="entry name" value="LPSBIOSNTHSS"/>
</dbReference>
<dbReference type="PANTHER" id="PTHR21342:SF1">
    <property type="entry name" value="PHOSPHOPANTETHEINE ADENYLYLTRANSFERASE"/>
    <property type="match status" value="1"/>
</dbReference>
<feature type="binding site" evidence="9">
    <location>
        <begin position="132"/>
        <end position="138"/>
    </location>
    <ligand>
        <name>ATP</name>
        <dbReference type="ChEBI" id="CHEBI:30616"/>
    </ligand>
</feature>
<evidence type="ECO:0000313" key="12">
    <source>
        <dbReference type="Proteomes" id="UP001461341"/>
    </source>
</evidence>
<comment type="cofactor">
    <cofactor evidence="9">
        <name>Mg(2+)</name>
        <dbReference type="ChEBI" id="CHEBI:18420"/>
    </cofactor>
</comment>
<comment type="subunit">
    <text evidence="9">Homohexamer.</text>
</comment>
<evidence type="ECO:0000256" key="6">
    <source>
        <dbReference type="ARBA" id="ARBA00022842"/>
    </source>
</evidence>
<feature type="binding site" evidence="9">
    <location>
        <position position="107"/>
    </location>
    <ligand>
        <name>ATP</name>
        <dbReference type="ChEBI" id="CHEBI:30616"/>
    </ligand>
</feature>
<dbReference type="EMBL" id="CP121689">
    <property type="protein sequence ID" value="WZL75197.1"/>
    <property type="molecule type" value="Genomic_DNA"/>
</dbReference>
<comment type="pathway">
    <text evidence="9">Cofactor biosynthesis; coenzyme A biosynthesis; CoA from (R)-pantothenate: step 4/5.</text>
</comment>
<name>A0ABZ2Y9B9_9BACT</name>
<accession>A0ABZ2Y9B9</accession>
<dbReference type="HAMAP" id="MF_00151">
    <property type="entry name" value="PPAT_bact"/>
    <property type="match status" value="1"/>
</dbReference>
<evidence type="ECO:0000256" key="3">
    <source>
        <dbReference type="ARBA" id="ARBA00022695"/>
    </source>
</evidence>
<feature type="site" description="Transition state stabilizer" evidence="9">
    <location>
        <position position="26"/>
    </location>
</feature>
<keyword evidence="1 9" id="KW-0963">Cytoplasm</keyword>
<feature type="binding site" evidence="9">
    <location>
        <begin position="97"/>
        <end position="99"/>
    </location>
    <ligand>
        <name>ATP</name>
        <dbReference type="ChEBI" id="CHEBI:30616"/>
    </ligand>
</feature>
<dbReference type="RefSeq" id="WP_369017343.1">
    <property type="nucleotide sequence ID" value="NZ_CP121689.1"/>
</dbReference>
<protein>
    <recommendedName>
        <fullName evidence="9">Phosphopantetheine adenylyltransferase</fullName>
        <ecNumber evidence="9">2.7.7.3</ecNumber>
    </recommendedName>
    <alternativeName>
        <fullName evidence="9">Dephospho-CoA pyrophosphorylase</fullName>
    </alternativeName>
    <alternativeName>
        <fullName evidence="9">Pantetheine-phosphate adenylyltransferase</fullName>
        <shortName evidence="9">PPAT</shortName>
    </alternativeName>
</protein>
<dbReference type="Gene3D" id="3.40.50.620">
    <property type="entry name" value="HUPs"/>
    <property type="match status" value="1"/>
</dbReference>
<dbReference type="Pfam" id="PF01467">
    <property type="entry name" value="CTP_transf_like"/>
    <property type="match status" value="1"/>
</dbReference>
<feature type="domain" description="Cytidyltransferase-like" evidence="10">
    <location>
        <begin position="14"/>
        <end position="142"/>
    </location>
</feature>
<evidence type="ECO:0000256" key="5">
    <source>
        <dbReference type="ARBA" id="ARBA00022840"/>
    </source>
</evidence>
<organism evidence="11 12">
    <name type="scientific">Thermatribacter velox</name>
    <dbReference type="NCBI Taxonomy" id="3039681"/>
    <lineage>
        <taxon>Bacteria</taxon>
        <taxon>Pseudomonadati</taxon>
        <taxon>Atribacterota</taxon>
        <taxon>Atribacteria</taxon>
        <taxon>Atribacterales</taxon>
        <taxon>Thermatribacteraceae</taxon>
        <taxon>Thermatribacter</taxon>
    </lineage>
</organism>
<evidence type="ECO:0000259" key="10">
    <source>
        <dbReference type="Pfam" id="PF01467"/>
    </source>
</evidence>
<evidence type="ECO:0000256" key="4">
    <source>
        <dbReference type="ARBA" id="ARBA00022741"/>
    </source>
</evidence>